<name>A0A0A7KMP2_9DEIO</name>
<dbReference type="AlphaFoldDB" id="A0A0A7KMP2"/>
<reference evidence="3" key="1">
    <citation type="submission" date="2014-11" db="EMBL/GenBank/DDBJ databases">
        <title>Hymenobacter sp. DG25B genome submission.</title>
        <authorList>
            <person name="Jung H.-Y."/>
            <person name="Kim M.K."/>
            <person name="Srinivasan S."/>
            <person name="Lim S."/>
        </authorList>
    </citation>
    <scope>NUCLEOTIDE SEQUENCE [LARGE SCALE GENOMIC DNA]</scope>
    <source>
        <strain evidence="3">DY59</strain>
    </source>
</reference>
<evidence type="ECO:0000313" key="3">
    <source>
        <dbReference type="Proteomes" id="UP000030634"/>
    </source>
</evidence>
<protein>
    <submittedName>
        <fullName evidence="2">Uncharacterized protein</fullName>
    </submittedName>
</protein>
<keyword evidence="1" id="KW-1133">Transmembrane helix</keyword>
<dbReference type="EMBL" id="CP010028">
    <property type="protein sequence ID" value="AIZ45873.1"/>
    <property type="molecule type" value="Genomic_DNA"/>
</dbReference>
<organism evidence="2 3">
    <name type="scientific">Deinococcus radiopugnans</name>
    <dbReference type="NCBI Taxonomy" id="57497"/>
    <lineage>
        <taxon>Bacteria</taxon>
        <taxon>Thermotogati</taxon>
        <taxon>Deinococcota</taxon>
        <taxon>Deinococci</taxon>
        <taxon>Deinococcales</taxon>
        <taxon>Deinococcaceae</taxon>
        <taxon>Deinococcus</taxon>
    </lineage>
</organism>
<dbReference type="Proteomes" id="UP000030634">
    <property type="component" value="Chromosome"/>
</dbReference>
<sequence>MNALRLILSALAGCAAALVAYSVVFVRGDMAGVMGYLRARGALRRLTESGADAGAVAAAHDALRTLGLQVGDPALAARLIPLALLVGLAVGYGVWRVFGRKQTQEGRPDVQERMVYRLAWRKGGVFTLRDLAESSPLDEAQARAVTARMLELGRLTRDGEAFSLRPSSLRTGRA</sequence>
<dbReference type="RefSeq" id="WP_039685318.1">
    <property type="nucleotide sequence ID" value="NZ_CP010028.1"/>
</dbReference>
<dbReference type="HOGENOM" id="CLU_1583790_0_0_0"/>
<keyword evidence="1" id="KW-0812">Transmembrane</keyword>
<accession>A0A0A7KMP2</accession>
<evidence type="ECO:0000313" key="2">
    <source>
        <dbReference type="EMBL" id="AIZ45873.1"/>
    </source>
</evidence>
<dbReference type="KEGG" id="dsw:QR90_13525"/>
<evidence type="ECO:0000256" key="1">
    <source>
        <dbReference type="SAM" id="Phobius"/>
    </source>
</evidence>
<keyword evidence="1" id="KW-0472">Membrane</keyword>
<feature type="transmembrane region" description="Helical" evidence="1">
    <location>
        <begin position="75"/>
        <end position="95"/>
    </location>
</feature>
<gene>
    <name evidence="2" type="ORF">QR90_13525</name>
</gene>
<dbReference type="STRING" id="1182571.QR90_13525"/>
<proteinExistence type="predicted"/>